<dbReference type="PANTHER" id="PTHR43130:SF2">
    <property type="entry name" value="DJ-1_PFPI DOMAIN-CONTAINING PROTEIN"/>
    <property type="match status" value="1"/>
</dbReference>
<protein>
    <submittedName>
        <fullName evidence="2">DJ-1/PfpI family protein</fullName>
        <ecNumber evidence="2">4.2.1.-</ecNumber>
    </submittedName>
</protein>
<gene>
    <name evidence="2" type="ORF">ACG04Q_25075</name>
</gene>
<sequence length="227" mass="24668">MTPAAPPFDIAIPIYEGVDLMDVAAPVEMFSWMATLWHERAATISLVAQDLRPLKTRDGLILTPQHRFSDYGHGKRQAQLLWVPGGNPAALNTLMRGGALLDFLEQQSAGAGHVCSVCEGAFLLAAAGLLDGFRATTHWAFIPCFQAFPDIEVAEGYPRWVVDGNRITGGGISSGLDEALKVIEILAGEAIAKQVQMNTQYFPEPPFHQVIQPATSCPLDVHRPRQP</sequence>
<dbReference type="SUPFAM" id="SSF52317">
    <property type="entry name" value="Class I glutamine amidotransferase-like"/>
    <property type="match status" value="1"/>
</dbReference>
<comment type="caution">
    <text evidence="2">The sequence shown here is derived from an EMBL/GenBank/DDBJ whole genome shotgun (WGS) entry which is preliminary data.</text>
</comment>
<proteinExistence type="predicted"/>
<feature type="domain" description="DJ-1/PfpI" evidence="1">
    <location>
        <begin position="10"/>
        <end position="184"/>
    </location>
</feature>
<keyword evidence="2" id="KW-0456">Lyase</keyword>
<dbReference type="Proteomes" id="UP001606302">
    <property type="component" value="Unassembled WGS sequence"/>
</dbReference>
<dbReference type="Pfam" id="PF01965">
    <property type="entry name" value="DJ-1_PfpI"/>
    <property type="match status" value="1"/>
</dbReference>
<dbReference type="GO" id="GO:0016829">
    <property type="term" value="F:lyase activity"/>
    <property type="evidence" value="ECO:0007669"/>
    <property type="project" value="UniProtKB-KW"/>
</dbReference>
<dbReference type="RefSeq" id="WP_394514547.1">
    <property type="nucleotide sequence ID" value="NZ_JBIGHX010000012.1"/>
</dbReference>
<evidence type="ECO:0000313" key="3">
    <source>
        <dbReference type="Proteomes" id="UP001606302"/>
    </source>
</evidence>
<keyword evidence="3" id="KW-1185">Reference proteome</keyword>
<dbReference type="InterPro" id="IPR029062">
    <property type="entry name" value="Class_I_gatase-like"/>
</dbReference>
<reference evidence="2 3" key="1">
    <citation type="submission" date="2024-08" db="EMBL/GenBank/DDBJ databases">
        <authorList>
            <person name="Lu H."/>
        </authorList>
    </citation>
    <scope>NUCLEOTIDE SEQUENCE [LARGE SCALE GENOMIC DNA]</scope>
    <source>
        <strain evidence="2 3">DXS20W</strain>
    </source>
</reference>
<dbReference type="EC" id="4.2.1.-" evidence="2"/>
<dbReference type="Gene3D" id="3.40.50.880">
    <property type="match status" value="1"/>
</dbReference>
<dbReference type="CDD" id="cd03139">
    <property type="entry name" value="GATase1_PfpI_2"/>
    <property type="match status" value="1"/>
</dbReference>
<evidence type="ECO:0000259" key="1">
    <source>
        <dbReference type="Pfam" id="PF01965"/>
    </source>
</evidence>
<dbReference type="EMBL" id="JBIGHX010000012">
    <property type="protein sequence ID" value="MFG6464870.1"/>
    <property type="molecule type" value="Genomic_DNA"/>
</dbReference>
<accession>A0ABW7GSG2</accession>
<dbReference type="InterPro" id="IPR002818">
    <property type="entry name" value="DJ-1/PfpI"/>
</dbReference>
<organism evidence="2 3">
    <name type="scientific">Pelomonas lactea</name>
    <dbReference type="NCBI Taxonomy" id="3299030"/>
    <lineage>
        <taxon>Bacteria</taxon>
        <taxon>Pseudomonadati</taxon>
        <taxon>Pseudomonadota</taxon>
        <taxon>Betaproteobacteria</taxon>
        <taxon>Burkholderiales</taxon>
        <taxon>Sphaerotilaceae</taxon>
        <taxon>Roseateles</taxon>
    </lineage>
</organism>
<name>A0ABW7GSG2_9BURK</name>
<evidence type="ECO:0000313" key="2">
    <source>
        <dbReference type="EMBL" id="MFG6464870.1"/>
    </source>
</evidence>
<dbReference type="InterPro" id="IPR052158">
    <property type="entry name" value="INH-QAR"/>
</dbReference>
<dbReference type="PANTHER" id="PTHR43130">
    <property type="entry name" value="ARAC-FAMILY TRANSCRIPTIONAL REGULATOR"/>
    <property type="match status" value="1"/>
</dbReference>